<sequence length="335" mass="34939">MKIPGNVMRISFCYLAAVSILLVTMFLAISYGAKEMTLGTVYSAIFRYDPSVTAHQIIHDLRLPRVFGAALVGAALAVAGALMQGITRNPLADTGIFGINAGSACMVAVSFAFLPGLSYSWLMLLSFAGAAAACLIITALAALSAGGMTSLRLTVAGTVMASILSSVSSGIAIYFDLNQDLAFWYAGGVAGVTWEHLRVLSPVIVLTLLGTVALGRPLSFLALGEESAASLGVEIGRIRLLGMAAVVILAGSAVSVAGSISFVGLAVPHIVRKLAGVDYRNIIGLSALLGPVLLLWADFGARMINPPRELAIGILVAIVGVPFFLYLARQERREL</sequence>
<dbReference type="Pfam" id="PF01032">
    <property type="entry name" value="FecCD"/>
    <property type="match status" value="1"/>
</dbReference>
<keyword evidence="3" id="KW-0813">Transport</keyword>
<evidence type="ECO:0000256" key="3">
    <source>
        <dbReference type="ARBA" id="ARBA00022448"/>
    </source>
</evidence>
<evidence type="ECO:0000256" key="7">
    <source>
        <dbReference type="ARBA" id="ARBA00023136"/>
    </source>
</evidence>
<dbReference type="SUPFAM" id="SSF81345">
    <property type="entry name" value="ABC transporter involved in vitamin B12 uptake, BtuC"/>
    <property type="match status" value="1"/>
</dbReference>
<evidence type="ECO:0000313" key="10">
    <source>
        <dbReference type="Proteomes" id="UP000442469"/>
    </source>
</evidence>
<comment type="caution">
    <text evidence="9">The sequence shown here is derived from an EMBL/GenBank/DDBJ whole genome shotgun (WGS) entry which is preliminary data.</text>
</comment>
<feature type="transmembrane region" description="Helical" evidence="8">
    <location>
        <begin position="12"/>
        <end position="33"/>
    </location>
</feature>
<keyword evidence="6 8" id="KW-1133">Transmembrane helix</keyword>
<evidence type="ECO:0000256" key="4">
    <source>
        <dbReference type="ARBA" id="ARBA00022475"/>
    </source>
</evidence>
<reference evidence="9 10" key="1">
    <citation type="submission" date="2019-11" db="EMBL/GenBank/DDBJ databases">
        <title>Draft genome sequences of five Paenibacillus species of dairy origin.</title>
        <authorList>
            <person name="Olajide A.M."/>
            <person name="Chen S."/>
            <person name="Lapointe G."/>
        </authorList>
    </citation>
    <scope>NUCLEOTIDE SEQUENCE [LARGE SCALE GENOMIC DNA]</scope>
    <source>
        <strain evidence="9 10">3CT49</strain>
    </source>
</reference>
<protein>
    <submittedName>
        <fullName evidence="9">Iron chelate uptake ABC transporter family permease subunit</fullName>
    </submittedName>
</protein>
<evidence type="ECO:0000256" key="1">
    <source>
        <dbReference type="ARBA" id="ARBA00004651"/>
    </source>
</evidence>
<keyword evidence="4" id="KW-1003">Cell membrane</keyword>
<organism evidence="9 10">
    <name type="scientific">Paenibacillus macerans</name>
    <name type="common">Bacillus macerans</name>
    <dbReference type="NCBI Taxonomy" id="44252"/>
    <lineage>
        <taxon>Bacteria</taxon>
        <taxon>Bacillati</taxon>
        <taxon>Bacillota</taxon>
        <taxon>Bacilli</taxon>
        <taxon>Bacillales</taxon>
        <taxon>Paenibacillaceae</taxon>
        <taxon>Paenibacillus</taxon>
    </lineage>
</organism>
<dbReference type="PANTHER" id="PTHR30472:SF65">
    <property type="entry name" value="SIDEROPHORE TRANSPORT SYSTEM PERMEASE PROTEIN YFIZ-RELATED"/>
    <property type="match status" value="1"/>
</dbReference>
<feature type="transmembrane region" description="Helical" evidence="8">
    <location>
        <begin position="204"/>
        <end position="223"/>
    </location>
</feature>
<dbReference type="GO" id="GO:0033214">
    <property type="term" value="P:siderophore-iron import into cell"/>
    <property type="evidence" value="ECO:0007669"/>
    <property type="project" value="TreeGrafter"/>
</dbReference>
<evidence type="ECO:0000256" key="5">
    <source>
        <dbReference type="ARBA" id="ARBA00022692"/>
    </source>
</evidence>
<feature type="transmembrane region" description="Helical" evidence="8">
    <location>
        <begin position="309"/>
        <end position="328"/>
    </location>
</feature>
<accession>A0A6N8EZW8</accession>
<evidence type="ECO:0000256" key="2">
    <source>
        <dbReference type="ARBA" id="ARBA00007935"/>
    </source>
</evidence>
<dbReference type="GO" id="GO:0022857">
    <property type="term" value="F:transmembrane transporter activity"/>
    <property type="evidence" value="ECO:0007669"/>
    <property type="project" value="InterPro"/>
</dbReference>
<evidence type="ECO:0000256" key="8">
    <source>
        <dbReference type="SAM" id="Phobius"/>
    </source>
</evidence>
<gene>
    <name evidence="9" type="ORF">GNQ08_16120</name>
</gene>
<dbReference type="InterPro" id="IPR000522">
    <property type="entry name" value="ABC_transptr_permease_BtuC"/>
</dbReference>
<feature type="transmembrane region" description="Helical" evidence="8">
    <location>
        <begin position="120"/>
        <end position="143"/>
    </location>
</feature>
<dbReference type="Gene3D" id="1.10.3470.10">
    <property type="entry name" value="ABC transporter involved in vitamin B12 uptake, BtuC"/>
    <property type="match status" value="1"/>
</dbReference>
<dbReference type="CDD" id="cd06550">
    <property type="entry name" value="TM_ABC_iron-siderophores_like"/>
    <property type="match status" value="1"/>
</dbReference>
<feature type="transmembrane region" description="Helical" evidence="8">
    <location>
        <begin position="155"/>
        <end position="175"/>
    </location>
</feature>
<feature type="transmembrane region" description="Helical" evidence="8">
    <location>
        <begin position="243"/>
        <end position="267"/>
    </location>
</feature>
<dbReference type="AlphaFoldDB" id="A0A6N8EZW8"/>
<feature type="transmembrane region" description="Helical" evidence="8">
    <location>
        <begin position="95"/>
        <end position="114"/>
    </location>
</feature>
<evidence type="ECO:0000313" key="9">
    <source>
        <dbReference type="EMBL" id="MUG23918.1"/>
    </source>
</evidence>
<dbReference type="PANTHER" id="PTHR30472">
    <property type="entry name" value="FERRIC ENTEROBACTIN TRANSPORT SYSTEM PERMEASE PROTEIN"/>
    <property type="match status" value="1"/>
</dbReference>
<keyword evidence="7 8" id="KW-0472">Membrane</keyword>
<feature type="transmembrane region" description="Helical" evidence="8">
    <location>
        <begin position="279"/>
        <end position="297"/>
    </location>
</feature>
<evidence type="ECO:0000256" key="6">
    <source>
        <dbReference type="ARBA" id="ARBA00022989"/>
    </source>
</evidence>
<dbReference type="EMBL" id="WNZZ01000011">
    <property type="protein sequence ID" value="MUG23918.1"/>
    <property type="molecule type" value="Genomic_DNA"/>
</dbReference>
<keyword evidence="5 8" id="KW-0812">Transmembrane</keyword>
<dbReference type="Proteomes" id="UP000442469">
    <property type="component" value="Unassembled WGS sequence"/>
</dbReference>
<dbReference type="FunFam" id="1.10.3470.10:FF:000001">
    <property type="entry name" value="Vitamin B12 ABC transporter permease BtuC"/>
    <property type="match status" value="1"/>
</dbReference>
<comment type="subcellular location">
    <subcellularLocation>
        <location evidence="1">Cell membrane</location>
        <topology evidence="1">Multi-pass membrane protein</topology>
    </subcellularLocation>
</comment>
<dbReference type="GO" id="GO:0005886">
    <property type="term" value="C:plasma membrane"/>
    <property type="evidence" value="ECO:0007669"/>
    <property type="project" value="UniProtKB-SubCell"/>
</dbReference>
<proteinExistence type="inferred from homology"/>
<feature type="transmembrane region" description="Helical" evidence="8">
    <location>
        <begin position="66"/>
        <end position="83"/>
    </location>
</feature>
<dbReference type="InterPro" id="IPR037294">
    <property type="entry name" value="ABC_BtuC-like"/>
</dbReference>
<comment type="similarity">
    <text evidence="2">Belongs to the binding-protein-dependent transport system permease family. FecCD subfamily.</text>
</comment>
<name>A0A6N8EZW8_PAEMA</name>